<dbReference type="PANTHER" id="PTHR19297:SF191">
    <property type="entry name" value="PROTEIN XYLOSYLTRANSFERASE"/>
    <property type="match status" value="1"/>
</dbReference>
<dbReference type="Pfam" id="PF02485">
    <property type="entry name" value="Branch"/>
    <property type="match status" value="1"/>
</dbReference>
<keyword evidence="9" id="KW-0325">Glycoprotein</keyword>
<comment type="subcellular location">
    <subcellularLocation>
        <location evidence="1">Membrane</location>
        <topology evidence="1">Single-pass type II membrane protein</topology>
    </subcellularLocation>
</comment>
<comment type="caution">
    <text evidence="11">The sequence shown here is derived from an EMBL/GenBank/DDBJ whole genome shotgun (WGS) entry which is preliminary data.</text>
</comment>
<evidence type="ECO:0000313" key="11">
    <source>
        <dbReference type="EMBL" id="CAG2215752.1"/>
    </source>
</evidence>
<keyword evidence="6" id="KW-0735">Signal-anchor</keyword>
<dbReference type="InterPro" id="IPR003406">
    <property type="entry name" value="Glyco_trans_14"/>
</dbReference>
<evidence type="ECO:0000256" key="10">
    <source>
        <dbReference type="ARBA" id="ARBA00038150"/>
    </source>
</evidence>
<keyword evidence="4" id="KW-0808">Transferase</keyword>
<accession>A0A8S3S637</accession>
<evidence type="ECO:0000256" key="1">
    <source>
        <dbReference type="ARBA" id="ARBA00004606"/>
    </source>
</evidence>
<dbReference type="Proteomes" id="UP000683360">
    <property type="component" value="Unassembled WGS sequence"/>
</dbReference>
<organism evidence="11 12">
    <name type="scientific">Mytilus edulis</name>
    <name type="common">Blue mussel</name>
    <dbReference type="NCBI Taxonomy" id="6550"/>
    <lineage>
        <taxon>Eukaryota</taxon>
        <taxon>Metazoa</taxon>
        <taxon>Spiralia</taxon>
        <taxon>Lophotrochozoa</taxon>
        <taxon>Mollusca</taxon>
        <taxon>Bivalvia</taxon>
        <taxon>Autobranchia</taxon>
        <taxon>Pteriomorphia</taxon>
        <taxon>Mytilida</taxon>
        <taxon>Mytiloidea</taxon>
        <taxon>Mytilidae</taxon>
        <taxon>Mytilinae</taxon>
        <taxon>Mytilus</taxon>
    </lineage>
</organism>
<keyword evidence="5" id="KW-0812">Transmembrane</keyword>
<name>A0A8S3S637_MYTED</name>
<sequence>MPLRNWCITTCCIQIVSFVTFLGLWTNTGRQVLLVEDNPTSPENVILAPKIDNLYRDNPAPCTEVRTGNENRLTDSCLPIKGIGTSCAAYFMGNKPVTPLISRKATGKCRLYNLVSNCSLLKLVHGYETFPVSQEERAYPLAFAIKFHRLPEQAERLLRTIYRSHNVYCIYIDGKAPKLLMELMTSISKCIPNVHVVQNPINVVYASSSHMQTDFQCMKIVSKSNVKWKYYINLTGQEFPLKSNLEMVKILQALNGANDIESYSLPVFLKWRYEKVHKIVAHKLVDSLKEKEPFKYKMQMSKGSAYGAFTREFVNFILSDDVVQDYISWLNDTYSPEENIWATVNTLPWAPGGYMSEVRHRYGTFLSRAIIWEGDRVKCSGKFVRGVCVFSRNDLPWLVGQRQLFANKFDEYQDKVVLDCLESLVRNKTYHPAVHLQDWYHYHNLPHSKFYAAISNMQKDPEFLSRQKTVWLENQRNQKNYTLFERNIQNEAGLDMAGSSINVYQIYGKT</sequence>
<keyword evidence="7" id="KW-1133">Transmembrane helix</keyword>
<gene>
    <name evidence="11" type="ORF">MEDL_29535</name>
</gene>
<evidence type="ECO:0000256" key="3">
    <source>
        <dbReference type="ARBA" id="ARBA00022676"/>
    </source>
</evidence>
<dbReference type="AlphaFoldDB" id="A0A8S3S637"/>
<keyword evidence="8" id="KW-0472">Membrane</keyword>
<dbReference type="GO" id="GO:0008375">
    <property type="term" value="F:acetylglucosaminyltransferase activity"/>
    <property type="evidence" value="ECO:0007669"/>
    <property type="project" value="TreeGrafter"/>
</dbReference>
<evidence type="ECO:0000256" key="5">
    <source>
        <dbReference type="ARBA" id="ARBA00022692"/>
    </source>
</evidence>
<comment type="similarity">
    <text evidence="10">Belongs to the glycosyltransferase 14 family.</text>
</comment>
<evidence type="ECO:0000256" key="9">
    <source>
        <dbReference type="ARBA" id="ARBA00023180"/>
    </source>
</evidence>
<evidence type="ECO:0000256" key="2">
    <source>
        <dbReference type="ARBA" id="ARBA00004922"/>
    </source>
</evidence>
<dbReference type="GO" id="GO:0016020">
    <property type="term" value="C:membrane"/>
    <property type="evidence" value="ECO:0007669"/>
    <property type="project" value="UniProtKB-SubCell"/>
</dbReference>
<keyword evidence="12" id="KW-1185">Reference proteome</keyword>
<evidence type="ECO:0000256" key="6">
    <source>
        <dbReference type="ARBA" id="ARBA00022968"/>
    </source>
</evidence>
<keyword evidence="3" id="KW-0328">Glycosyltransferase</keyword>
<dbReference type="PANTHER" id="PTHR19297">
    <property type="entry name" value="GLYCOSYLTRANSFERASE 14 FAMILY MEMBER"/>
    <property type="match status" value="1"/>
</dbReference>
<evidence type="ECO:0000313" key="12">
    <source>
        <dbReference type="Proteomes" id="UP000683360"/>
    </source>
</evidence>
<evidence type="ECO:0000256" key="7">
    <source>
        <dbReference type="ARBA" id="ARBA00022989"/>
    </source>
</evidence>
<evidence type="ECO:0000256" key="4">
    <source>
        <dbReference type="ARBA" id="ARBA00022679"/>
    </source>
</evidence>
<dbReference type="OrthoDB" id="2019572at2759"/>
<comment type="pathway">
    <text evidence="2">Protein modification; protein glycosylation.</text>
</comment>
<reference evidence="11" key="1">
    <citation type="submission" date="2021-03" db="EMBL/GenBank/DDBJ databases">
        <authorList>
            <person name="Bekaert M."/>
        </authorList>
    </citation>
    <scope>NUCLEOTIDE SEQUENCE</scope>
</reference>
<proteinExistence type="inferred from homology"/>
<protein>
    <submittedName>
        <fullName evidence="11">Uncharacterized protein</fullName>
    </submittedName>
</protein>
<evidence type="ECO:0000256" key="8">
    <source>
        <dbReference type="ARBA" id="ARBA00023136"/>
    </source>
</evidence>
<dbReference type="EMBL" id="CAJPWZ010001454">
    <property type="protein sequence ID" value="CAG2215752.1"/>
    <property type="molecule type" value="Genomic_DNA"/>
</dbReference>